<dbReference type="EMBL" id="JBBKXX010000001">
    <property type="protein sequence ID" value="MFD3407367.1"/>
    <property type="molecule type" value="Genomic_DNA"/>
</dbReference>
<evidence type="ECO:0000313" key="2">
    <source>
        <dbReference type="EMBL" id="MFD3407367.1"/>
    </source>
</evidence>
<keyword evidence="1" id="KW-0472">Membrane</keyword>
<comment type="caution">
    <text evidence="2">The sequence shown here is derived from an EMBL/GenBank/DDBJ whole genome shotgun (WGS) entry which is preliminary data.</text>
</comment>
<dbReference type="CDD" id="cd00229">
    <property type="entry name" value="SGNH_hydrolase"/>
    <property type="match status" value="1"/>
</dbReference>
<name>A0ABW6DKV2_9BACT</name>
<dbReference type="SUPFAM" id="SSF52266">
    <property type="entry name" value="SGNH hydrolase"/>
    <property type="match status" value="1"/>
</dbReference>
<keyword evidence="1" id="KW-1133">Transmembrane helix</keyword>
<keyword evidence="3" id="KW-1185">Reference proteome</keyword>
<evidence type="ECO:0000313" key="3">
    <source>
        <dbReference type="Proteomes" id="UP001598019"/>
    </source>
</evidence>
<keyword evidence="2" id="KW-0378">Hydrolase</keyword>
<protein>
    <submittedName>
        <fullName evidence="2">SGNH/GDSL hydrolase family protein</fullName>
    </submittedName>
</protein>
<organism evidence="2 3">
    <name type="scientific">Aquirufa esocilacus</name>
    <dbReference type="NCBI Taxonomy" id="3096513"/>
    <lineage>
        <taxon>Bacteria</taxon>
        <taxon>Pseudomonadati</taxon>
        <taxon>Bacteroidota</taxon>
        <taxon>Cytophagia</taxon>
        <taxon>Cytophagales</taxon>
        <taxon>Flectobacillaceae</taxon>
        <taxon>Aquirufa</taxon>
    </lineage>
</organism>
<dbReference type="GO" id="GO:0016787">
    <property type="term" value="F:hydrolase activity"/>
    <property type="evidence" value="ECO:0007669"/>
    <property type="project" value="UniProtKB-KW"/>
</dbReference>
<proteinExistence type="predicted"/>
<dbReference type="Gene3D" id="3.40.50.1110">
    <property type="entry name" value="SGNH hydrolase"/>
    <property type="match status" value="1"/>
</dbReference>
<feature type="transmembrane region" description="Helical" evidence="1">
    <location>
        <begin position="7"/>
        <end position="27"/>
    </location>
</feature>
<keyword evidence="1" id="KW-0812">Transmembrane</keyword>
<dbReference type="Proteomes" id="UP001598019">
    <property type="component" value="Unassembled WGS sequence"/>
</dbReference>
<gene>
    <name evidence="2" type="ORF">SKC37_01745</name>
</gene>
<accession>A0ABW6DKV2</accession>
<evidence type="ECO:0000256" key="1">
    <source>
        <dbReference type="SAM" id="Phobius"/>
    </source>
</evidence>
<dbReference type="RefSeq" id="WP_377979813.1">
    <property type="nucleotide sequence ID" value="NZ_JBBKXX010000001.1"/>
</dbReference>
<dbReference type="InterPro" id="IPR036514">
    <property type="entry name" value="SGNH_hydro_sf"/>
</dbReference>
<sequence>MKSNRGYLVWAGLCFIVVNALLFMYAYSPYQLSLGGFELRKVIQSEVDEADSVEEVLTESKGIDSLSMKIQDTVALSARTKTDSIVEEIASFPTTIKADSAINDSTHHRILLLGDSEAGGMKNVLNDYCQSNGHKLVATIEWYSATSVNFAKGDTISKLIAKYKPTYIFVLFGLNEVLARDAANRKAMAKLFHKRLRKVPYAWIGPTNWGQDFVVTDAFRAAADSAAFFSSKSLVLPKASDGRHPSLSGYRIWMANIANWIQTSARWKMKMMPPTRVGYPRKFRTIVFNAAEFRGY</sequence>
<reference evidence="2 3" key="1">
    <citation type="submission" date="2024-03" db="EMBL/GenBank/DDBJ databases">
        <title>Aquirufa genome sequencing.</title>
        <authorList>
            <person name="Pitt A."/>
            <person name="Hahn M.W."/>
        </authorList>
    </citation>
    <scope>NUCLEOTIDE SEQUENCE [LARGE SCALE GENOMIC DNA]</scope>
    <source>
        <strain evidence="2 3">HETE-83D</strain>
    </source>
</reference>